<dbReference type="Proteomes" id="UP001295684">
    <property type="component" value="Unassembled WGS sequence"/>
</dbReference>
<comment type="caution">
    <text evidence="2">The sequence shown here is derived from an EMBL/GenBank/DDBJ whole genome shotgun (WGS) entry which is preliminary data.</text>
</comment>
<name>A0AAD1XWF9_EUPCR</name>
<feature type="region of interest" description="Disordered" evidence="1">
    <location>
        <begin position="14"/>
        <end position="35"/>
    </location>
</feature>
<sequence>MRVQRCKKIATGKAKGLGQKLQPKKYSTHGRKQRAKRLQLSVKNSIKAVGRNAKGKKKFFKLYTDSDVFGKKFELFDVCMRHDLASQLKLKTNPTRAIKVQQKKCDEADNSSVPSTLVTGNIYDQEETKSEEARTSLNSKCTARSQQRSKISKREFEDDYLTDEDQVAYDRAKLHLEMLKMFQSQLSK</sequence>
<reference evidence="2" key="1">
    <citation type="submission" date="2023-07" db="EMBL/GenBank/DDBJ databases">
        <authorList>
            <consortium name="AG Swart"/>
            <person name="Singh M."/>
            <person name="Singh A."/>
            <person name="Seah K."/>
            <person name="Emmerich C."/>
        </authorList>
    </citation>
    <scope>NUCLEOTIDE SEQUENCE</scope>
    <source>
        <strain evidence="2">DP1</strain>
    </source>
</reference>
<accession>A0AAD1XWF9</accession>
<gene>
    <name evidence="2" type="ORF">ECRASSUSDP1_LOCUS21557</name>
</gene>
<dbReference type="AlphaFoldDB" id="A0AAD1XWF9"/>
<evidence type="ECO:0000313" key="3">
    <source>
        <dbReference type="Proteomes" id="UP001295684"/>
    </source>
</evidence>
<keyword evidence="3" id="KW-1185">Reference proteome</keyword>
<organism evidence="2 3">
    <name type="scientific">Euplotes crassus</name>
    <dbReference type="NCBI Taxonomy" id="5936"/>
    <lineage>
        <taxon>Eukaryota</taxon>
        <taxon>Sar</taxon>
        <taxon>Alveolata</taxon>
        <taxon>Ciliophora</taxon>
        <taxon>Intramacronucleata</taxon>
        <taxon>Spirotrichea</taxon>
        <taxon>Hypotrichia</taxon>
        <taxon>Euplotida</taxon>
        <taxon>Euplotidae</taxon>
        <taxon>Moneuplotes</taxon>
    </lineage>
</organism>
<proteinExistence type="predicted"/>
<evidence type="ECO:0000313" key="2">
    <source>
        <dbReference type="EMBL" id="CAI2380129.1"/>
    </source>
</evidence>
<protein>
    <submittedName>
        <fullName evidence="2">Uncharacterized protein</fullName>
    </submittedName>
</protein>
<evidence type="ECO:0000256" key="1">
    <source>
        <dbReference type="SAM" id="MobiDB-lite"/>
    </source>
</evidence>
<feature type="compositionally biased region" description="Basic residues" evidence="1">
    <location>
        <begin position="22"/>
        <end position="35"/>
    </location>
</feature>
<dbReference type="EMBL" id="CAMPGE010022049">
    <property type="protein sequence ID" value="CAI2380129.1"/>
    <property type="molecule type" value="Genomic_DNA"/>
</dbReference>